<name>A0AB34X1Q3_9ACTO</name>
<dbReference type="EMBL" id="LSDN01000003">
    <property type="protein sequence ID" value="KXB82096.1"/>
    <property type="molecule type" value="Genomic_DNA"/>
</dbReference>
<organism evidence="1 2">
    <name type="scientific">Varibaculum cambriense</name>
    <dbReference type="NCBI Taxonomy" id="184870"/>
    <lineage>
        <taxon>Bacteria</taxon>
        <taxon>Bacillati</taxon>
        <taxon>Actinomycetota</taxon>
        <taxon>Actinomycetes</taxon>
        <taxon>Actinomycetales</taxon>
        <taxon>Actinomycetaceae</taxon>
        <taxon>Varibaculum</taxon>
    </lineage>
</organism>
<reference evidence="1 2" key="1">
    <citation type="submission" date="2016-01" db="EMBL/GenBank/DDBJ databases">
        <authorList>
            <person name="Mitreva M."/>
            <person name="Pepin K.H."/>
            <person name="Mihindukulasuriya K.A."/>
            <person name="Fulton R."/>
            <person name="Fronick C."/>
            <person name="O'Laughlin M."/>
            <person name="Miner T."/>
            <person name="Herter B."/>
            <person name="Rosa B.A."/>
            <person name="Cordes M."/>
            <person name="Tomlinson C."/>
            <person name="Wollam A."/>
            <person name="Palsikar V.B."/>
            <person name="Mardis E.R."/>
            <person name="Wilson R.K."/>
        </authorList>
    </citation>
    <scope>NUCLEOTIDE SEQUENCE [LARGE SCALE GENOMIC DNA]</scope>
    <source>
        <strain evidence="1 2">DNF00696</strain>
    </source>
</reference>
<dbReference type="Proteomes" id="UP000070572">
    <property type="component" value="Unassembled WGS sequence"/>
</dbReference>
<dbReference type="AlphaFoldDB" id="A0AB34X1Q3"/>
<comment type="caution">
    <text evidence="1">The sequence shown here is derived from an EMBL/GenBank/DDBJ whole genome shotgun (WGS) entry which is preliminary data.</text>
</comment>
<proteinExistence type="predicted"/>
<evidence type="ECO:0000313" key="1">
    <source>
        <dbReference type="EMBL" id="KXB82096.1"/>
    </source>
</evidence>
<gene>
    <name evidence="1" type="ORF">HMPREF1862_00160</name>
</gene>
<evidence type="ECO:0000313" key="2">
    <source>
        <dbReference type="Proteomes" id="UP000070572"/>
    </source>
</evidence>
<accession>A0AB34X1Q3</accession>
<protein>
    <submittedName>
        <fullName evidence="1">Uncharacterized protein</fullName>
    </submittedName>
</protein>
<sequence length="47" mass="5222">MQNYCAVSPKILPPANLGSPFTCYPGDSFRRSHRSILAKVLPAEIFK</sequence>